<accession>A0A5C4UTC6</accession>
<protein>
    <submittedName>
        <fullName evidence="1">DUF1876 domain-containing protein</fullName>
    </submittedName>
</protein>
<evidence type="ECO:0000313" key="1">
    <source>
        <dbReference type="EMBL" id="KAB8181861.1"/>
    </source>
</evidence>
<name>A0A5C4UTC6_9ACTN</name>
<keyword evidence="2" id="KW-1185">Reference proteome</keyword>
<comment type="caution">
    <text evidence="1">The sequence shown here is derived from an EMBL/GenBank/DDBJ whole genome shotgun (WGS) entry which is preliminary data.</text>
</comment>
<dbReference type="OrthoDB" id="4828144at2"/>
<dbReference type="EMBL" id="VDLX02000043">
    <property type="protein sequence ID" value="KAB8181861.1"/>
    <property type="molecule type" value="Genomic_DNA"/>
</dbReference>
<reference evidence="1 2" key="1">
    <citation type="submission" date="2019-10" db="EMBL/GenBank/DDBJ databases">
        <title>Nonomuraea sp. nov., isolated from Phyllanthus amarus.</title>
        <authorList>
            <person name="Klykleung N."/>
            <person name="Tanasupawat S."/>
        </authorList>
    </citation>
    <scope>NUCLEOTIDE SEQUENCE [LARGE SCALE GENOMIC DNA]</scope>
    <source>
        <strain evidence="1 2">PA1-10</strain>
    </source>
</reference>
<gene>
    <name evidence="1" type="ORF">FH608_050660</name>
</gene>
<dbReference type="Pfam" id="PF08962">
    <property type="entry name" value="Rv2632c-like"/>
    <property type="match status" value="1"/>
</dbReference>
<dbReference type="Gene3D" id="3.30.160.240">
    <property type="entry name" value="Rv1738"/>
    <property type="match status" value="1"/>
</dbReference>
<dbReference type="SUPFAM" id="SSF143212">
    <property type="entry name" value="Rv2632c-like"/>
    <property type="match status" value="1"/>
</dbReference>
<dbReference type="RefSeq" id="WP_139638384.1">
    <property type="nucleotide sequence ID" value="NZ_VDLX02000043.1"/>
</dbReference>
<sequence>MTAEATPFAGSDRTSPVGAPEIGDEPAVSRAPADLAGKLAAVTRRDMAEVASCPTGSHPWGVR</sequence>
<evidence type="ECO:0000313" key="2">
    <source>
        <dbReference type="Proteomes" id="UP000312512"/>
    </source>
</evidence>
<proteinExistence type="predicted"/>
<dbReference type="InterPro" id="IPR015057">
    <property type="entry name" value="Rv2632c-like"/>
</dbReference>
<dbReference type="AlphaFoldDB" id="A0A5C4UTC6"/>
<dbReference type="Proteomes" id="UP000312512">
    <property type="component" value="Unassembled WGS sequence"/>
</dbReference>
<organism evidence="1 2">
    <name type="scientific">Nonomuraea phyllanthi</name>
    <dbReference type="NCBI Taxonomy" id="2219224"/>
    <lineage>
        <taxon>Bacteria</taxon>
        <taxon>Bacillati</taxon>
        <taxon>Actinomycetota</taxon>
        <taxon>Actinomycetes</taxon>
        <taxon>Streptosporangiales</taxon>
        <taxon>Streptosporangiaceae</taxon>
        <taxon>Nonomuraea</taxon>
    </lineage>
</organism>
<dbReference type="InterPro" id="IPR038070">
    <property type="entry name" value="Rv2632c-like_sf"/>
</dbReference>